<name>A0A6C0DGN6_9ZZZZ</name>
<feature type="region of interest" description="Disordered" evidence="1">
    <location>
        <begin position="425"/>
        <end position="456"/>
    </location>
</feature>
<organism evidence="2">
    <name type="scientific">viral metagenome</name>
    <dbReference type="NCBI Taxonomy" id="1070528"/>
    <lineage>
        <taxon>unclassified sequences</taxon>
        <taxon>metagenomes</taxon>
        <taxon>organismal metagenomes</taxon>
    </lineage>
</organism>
<dbReference type="EMBL" id="MN739589">
    <property type="protein sequence ID" value="QHT14745.1"/>
    <property type="molecule type" value="Genomic_DNA"/>
</dbReference>
<sequence>MEDPSQAIGQNQVSINLPNSGANANAAAAVISSEKTVKDMKASEMSNYLVNNGSKIADNAFTKVKDDFLGKVINSVKNEERGKLNGYTTILQVQEAEQKMKEDIALEQKRFENAKVNDPNATKQKGHAEVELGFKKQRASRLQPVHDVLKSKFKAANTLTTVQPLFDSYMKLEETKGANDPEVKRQAVVLSTAYKQYAREIKEVLDGALEILPNDAELRKNLDDITLIMNEMEKEASPVSVLNSNMKTPLLNRTKQNGPIDVSVRTKDGSTVSYRLDDNGFKKLDAQIEDNEVVETKFKEAVQSAKEGTKVVKMTYKGEPLIVSLNISHPNESKEKAKQNMNNALKKEAERIVPSEEIENGMEQPGKTQNLKKLSLEQLRSAQQQIEKEIAFVNSNTKVLPANKNTLKTAMRESRVVPIQREIAQRHLNNPSRGGRKTKRNHSKKGTRKQTTRRSS</sequence>
<reference evidence="2" key="1">
    <citation type="journal article" date="2020" name="Nature">
        <title>Giant virus diversity and host interactions through global metagenomics.</title>
        <authorList>
            <person name="Schulz F."/>
            <person name="Roux S."/>
            <person name="Paez-Espino D."/>
            <person name="Jungbluth S."/>
            <person name="Walsh D.A."/>
            <person name="Denef V.J."/>
            <person name="McMahon K.D."/>
            <person name="Konstantinidis K.T."/>
            <person name="Eloe-Fadrosh E.A."/>
            <person name="Kyrpides N.C."/>
            <person name="Woyke T."/>
        </authorList>
    </citation>
    <scope>NUCLEOTIDE SEQUENCE</scope>
    <source>
        <strain evidence="2">GVMAG-M-3300023174-141</strain>
    </source>
</reference>
<evidence type="ECO:0000256" key="1">
    <source>
        <dbReference type="SAM" id="MobiDB-lite"/>
    </source>
</evidence>
<dbReference type="AlphaFoldDB" id="A0A6C0DGN6"/>
<proteinExistence type="predicted"/>
<feature type="compositionally biased region" description="Basic residues" evidence="1">
    <location>
        <begin position="434"/>
        <end position="456"/>
    </location>
</feature>
<evidence type="ECO:0000313" key="2">
    <source>
        <dbReference type="EMBL" id="QHT14745.1"/>
    </source>
</evidence>
<protein>
    <submittedName>
        <fullName evidence="2">Uncharacterized protein</fullName>
    </submittedName>
</protein>
<accession>A0A6C0DGN6</accession>